<feature type="compositionally biased region" description="Basic and acidic residues" evidence="2">
    <location>
        <begin position="379"/>
        <end position="390"/>
    </location>
</feature>
<dbReference type="GO" id="GO:0003676">
    <property type="term" value="F:nucleic acid binding"/>
    <property type="evidence" value="ECO:0007669"/>
    <property type="project" value="InterPro"/>
</dbReference>
<reference evidence="4" key="2">
    <citation type="submission" date="2021-12" db="EMBL/GenBank/DDBJ databases">
        <title>Resequencing data analysis of finger millet.</title>
        <authorList>
            <person name="Hatakeyama M."/>
            <person name="Aluri S."/>
            <person name="Balachadran M.T."/>
            <person name="Sivarajan S.R."/>
            <person name="Poveda L."/>
            <person name="Shimizu-Inatsugi R."/>
            <person name="Schlapbach R."/>
            <person name="Sreeman S.M."/>
            <person name="Shimizu K.K."/>
        </authorList>
    </citation>
    <scope>NUCLEOTIDE SEQUENCE</scope>
</reference>
<keyword evidence="1" id="KW-0862">Zinc</keyword>
<feature type="compositionally biased region" description="Gly residues" evidence="2">
    <location>
        <begin position="678"/>
        <end position="687"/>
    </location>
</feature>
<feature type="region of interest" description="Disordered" evidence="2">
    <location>
        <begin position="799"/>
        <end position="830"/>
    </location>
</feature>
<organism evidence="4 5">
    <name type="scientific">Eleusine coracana subsp. coracana</name>
    <dbReference type="NCBI Taxonomy" id="191504"/>
    <lineage>
        <taxon>Eukaryota</taxon>
        <taxon>Viridiplantae</taxon>
        <taxon>Streptophyta</taxon>
        <taxon>Embryophyta</taxon>
        <taxon>Tracheophyta</taxon>
        <taxon>Spermatophyta</taxon>
        <taxon>Magnoliopsida</taxon>
        <taxon>Liliopsida</taxon>
        <taxon>Poales</taxon>
        <taxon>Poaceae</taxon>
        <taxon>PACMAD clade</taxon>
        <taxon>Chloridoideae</taxon>
        <taxon>Cynodonteae</taxon>
        <taxon>Eleusininae</taxon>
        <taxon>Eleusine</taxon>
    </lineage>
</organism>
<dbReference type="EMBL" id="BQKI01000072">
    <property type="protein sequence ID" value="GJN16217.1"/>
    <property type="molecule type" value="Genomic_DNA"/>
</dbReference>
<dbReference type="PROSITE" id="PS50158">
    <property type="entry name" value="ZF_CCHC"/>
    <property type="match status" value="1"/>
</dbReference>
<dbReference type="GO" id="GO:0008270">
    <property type="term" value="F:zinc ion binding"/>
    <property type="evidence" value="ECO:0007669"/>
    <property type="project" value="UniProtKB-KW"/>
</dbReference>
<proteinExistence type="predicted"/>
<gene>
    <name evidence="4" type="primary">gb03180</name>
    <name evidence="4" type="ORF">PR202_gb03180</name>
</gene>
<sequence>MVMDNAGIMLPTILYGGEFRKGLQESLIMRMVSWFVMMRCSYLKRGAIHDAQDTSPRTPLTQEEYHPRRKAKYKKRRYFNKEKGKGKGLKKKFSCKALVGEWTSDNSSESSSSSSDDDEVAGLAMIKTTLPRVLPPPRMCLMATSQHGESEDESSDDSDVEEPSCAVLWSMLEQARDIAVKKSKILEVGDDVELREKYEALELTLEAINVDNLASPSSSSSKSDASTMYDELTTLVEVSSFESFVLKEYHELKEERKMVMDGFERLTRGRAIHKETLGRNLVNNVSHRGFASYPTAIDIIGTSDSIPAWIKPLLANDYYCERCCKDGHTIKDCPTVRSSIALPNANLFYENPHFKIFRNEDGKVKVKALGPPNKKRKVTKGEKEHEDPKAKSRLITQRALGDSGEAKELLEEAGKQSQEERRSFSFCSAYKYYLNLGGEGNPKRKGKMNYRTHYKCVKQVSGSMHYGFYVCYYITAGTGSYTTFPSDDPPICKDVDDPPICKDPNNNPEKHNFHLPDKTLYLIGSKLLRSIMHEFIYPDGAYHDPESLVAQHPDLCDYIGYHAQALKKRYSAVEGIFLEFAARVLDNGNNSLPAASKENRHTHRASMVRFASETGFTSCTHARQAMTGDTAAHDEELTPATAVAGDQFWGDQLQVHDCAGGVPRNTEAGRQMSAAAGVSGGGGGGRSVGRRPEGRAEQCRQVVCRVCRGRGGGGGGGAGGDGGGGGAGEVAVTAGESGGGQRVWAAEQGRWRQRRGGGCGVRGGRGEAEVEVGQGRSRKRLEHRVAAAEASWWRRWPEVERGSAGASSSMCRGTRGNGDADISGEGIGSG</sequence>
<reference evidence="4" key="1">
    <citation type="journal article" date="2018" name="DNA Res.">
        <title>Multiple hybrid de novo genome assembly of finger millet, an orphan allotetraploid crop.</title>
        <authorList>
            <person name="Hatakeyama M."/>
            <person name="Aluri S."/>
            <person name="Balachadran M.T."/>
            <person name="Sivarajan S.R."/>
            <person name="Patrignani A."/>
            <person name="Gruter S."/>
            <person name="Poveda L."/>
            <person name="Shimizu-Inatsugi R."/>
            <person name="Baeten J."/>
            <person name="Francoijs K.J."/>
            <person name="Nataraja K.N."/>
            <person name="Reddy Y.A.N."/>
            <person name="Phadnis S."/>
            <person name="Ravikumar R.L."/>
            <person name="Schlapbach R."/>
            <person name="Sreeman S.M."/>
            <person name="Shimizu K.K."/>
        </authorList>
    </citation>
    <scope>NUCLEOTIDE SEQUENCE</scope>
</reference>
<protein>
    <recommendedName>
        <fullName evidence="3">CCHC-type domain-containing protein</fullName>
    </recommendedName>
</protein>
<feature type="region of interest" description="Disordered" evidence="2">
    <location>
        <begin position="368"/>
        <end position="397"/>
    </location>
</feature>
<dbReference type="AlphaFoldDB" id="A0AAV5E0J5"/>
<evidence type="ECO:0000313" key="4">
    <source>
        <dbReference type="EMBL" id="GJN16217.1"/>
    </source>
</evidence>
<dbReference type="InterPro" id="IPR001878">
    <property type="entry name" value="Znf_CCHC"/>
</dbReference>
<dbReference type="Proteomes" id="UP001054889">
    <property type="component" value="Unassembled WGS sequence"/>
</dbReference>
<accession>A0AAV5E0J5</accession>
<feature type="domain" description="CCHC-type" evidence="3">
    <location>
        <begin position="320"/>
        <end position="334"/>
    </location>
</feature>
<evidence type="ECO:0000256" key="2">
    <source>
        <dbReference type="SAM" id="MobiDB-lite"/>
    </source>
</evidence>
<keyword evidence="5" id="KW-1185">Reference proteome</keyword>
<evidence type="ECO:0000256" key="1">
    <source>
        <dbReference type="PROSITE-ProRule" id="PRU00047"/>
    </source>
</evidence>
<feature type="region of interest" description="Disordered" evidence="2">
    <location>
        <begin position="675"/>
        <end position="694"/>
    </location>
</feature>
<evidence type="ECO:0000313" key="5">
    <source>
        <dbReference type="Proteomes" id="UP001054889"/>
    </source>
</evidence>
<comment type="caution">
    <text evidence="4">The sequence shown here is derived from an EMBL/GenBank/DDBJ whole genome shotgun (WGS) entry which is preliminary data.</text>
</comment>
<keyword evidence="1" id="KW-0863">Zinc-finger</keyword>
<evidence type="ECO:0000259" key="3">
    <source>
        <dbReference type="PROSITE" id="PS50158"/>
    </source>
</evidence>
<name>A0AAV5E0J5_ELECO</name>
<keyword evidence="1" id="KW-0479">Metal-binding</keyword>